<dbReference type="AlphaFoldDB" id="A0A2T0V233"/>
<evidence type="ECO:0000313" key="1">
    <source>
        <dbReference type="EMBL" id="PRY64232.1"/>
    </source>
</evidence>
<keyword evidence="2" id="KW-1185">Reference proteome</keyword>
<protein>
    <recommendedName>
        <fullName evidence="3">Rhs element Vgr protein</fullName>
    </recommendedName>
</protein>
<evidence type="ECO:0000313" key="2">
    <source>
        <dbReference type="Proteomes" id="UP000237647"/>
    </source>
</evidence>
<name>A0A2T0V233_9GAMM</name>
<accession>A0A2T0V233</accession>
<gene>
    <name evidence="1" type="ORF">B0H98_106144</name>
</gene>
<proteinExistence type="predicted"/>
<comment type="caution">
    <text evidence="1">The sequence shown here is derived from an EMBL/GenBank/DDBJ whole genome shotgun (WGS) entry which is preliminary data.</text>
</comment>
<dbReference type="EMBL" id="PVTK01000006">
    <property type="protein sequence ID" value="PRY64232.1"/>
    <property type="molecule type" value="Genomic_DNA"/>
</dbReference>
<sequence>MHGNRYTQVDGDDHLIISGTRHEKVGQAQLVEVGQEVHQKAGVKTVIDAGAEITLKAGGSFVKLDPSGVTIVGPQVRINSGGNPGKGSGQAVLKPLKPVGGEHLLGSYNQAFIATWSGTDIPATNMRYRITDAQGSIVKEGRTNELGETGVTESDAPGRLHIDILGD</sequence>
<dbReference type="Proteomes" id="UP000237647">
    <property type="component" value="Unassembled WGS sequence"/>
</dbReference>
<reference evidence="1 2" key="1">
    <citation type="submission" date="2018-03" db="EMBL/GenBank/DDBJ databases">
        <title>Genomic Encyclopedia of Type Strains, Phase III (KMG-III): the genomes of soil and plant-associated and newly described type strains.</title>
        <authorList>
            <person name="Whitman W."/>
        </authorList>
    </citation>
    <scope>NUCLEOTIDE SEQUENCE [LARGE SCALE GENOMIC DNA]</scope>
    <source>
        <strain evidence="1 2">CGMCC 1.12152</strain>
    </source>
</reference>
<evidence type="ECO:0008006" key="3">
    <source>
        <dbReference type="Google" id="ProtNLM"/>
    </source>
</evidence>
<dbReference type="SUPFAM" id="SSF69349">
    <property type="entry name" value="Phage fibre proteins"/>
    <property type="match status" value="1"/>
</dbReference>
<organism evidence="1 2">
    <name type="scientific">Vreelandella songnenensis</name>
    <dbReference type="NCBI Taxonomy" id="1176243"/>
    <lineage>
        <taxon>Bacteria</taxon>
        <taxon>Pseudomonadati</taxon>
        <taxon>Pseudomonadota</taxon>
        <taxon>Gammaproteobacteria</taxon>
        <taxon>Oceanospirillales</taxon>
        <taxon>Halomonadaceae</taxon>
        <taxon>Vreelandella</taxon>
    </lineage>
</organism>